<keyword evidence="1" id="KW-0343">GTPase activation</keyword>
<sequence>MSAPHPRNKARRGSYDGILPNKNPLHKSLTQRRCSAPSLVFPKTLTKPWSSGRDNTGCSIAIDQCPFVLGLSNEDSELILHESVQLTRDLKTKERYIFLFSDMIIIAKIKSGTSFRLKHKVDLSEMMVLSCDEDDGDVEEACAFHSTRKNALIFVWPYNGCIVSFRCREVKELWLDTLNWQIKGVGGVEGNAVPSSRLLMKVLTGCNASKALAVSNMESLIDCQSTENAKKYQLLAAMINEEGICHVNENNKKRKAVISWPFTFRRSSTLSDSSSPSELHTTLFGQPLSIVCEDDILPKPILDILNILRTQGPITEGIFRRAANEKARKELKEELNYGRALDLKYKSVHLLAVVLKDFLRGIPHQLLSSDLYDEWMEAFEKPSLTEKIEAMKCIADKLPKPNVVLLQHLICILHHISKASDVNKMDSNNLAVCIGPNMLIPKHDKNLPLETQKQFNEKVIALVEFLIDNCFELFGDNVSQLLSASEGDSLENIDVTEISSHQNDSAYDSTDPDHECHISPFRSQWSRNQFGSEDLQSSVDQDLDLSPSSASRFKNLDNSMDRRCSEPYIFPSQYTKGVPGPKLTRSHDDVTVHDRRMCDEELSKQVSGDSDTDVDKKDIPNGLYIDTSTAIELQDYFLPNATSNCPSYLDCSVFTSSPIVSTLSPEKIRQLRHKSFSVKSKDKIDLVQPGNELKKHSNSFSHINHKSLIKTQSWGPEGKNAGLHRSKMTLSLRNKKQSECVSTQDRQFQQPAVVKLRRTPSSRKMSVDEVFKIVDQRNPGNPPSYEEAITKNASSLQNMTVQTMRSSVSSKDLPSEHTIKSIHIDTTNISGTSSLRAVHRLDDHVGKAVVVRTKSESCKSNKQECLIRRCSQPVFEIYDQLQYAKESYV</sequence>
<gene>
    <name evidence="7" type="primary">TAGAP</name>
</gene>
<evidence type="ECO:0000256" key="5">
    <source>
        <dbReference type="ARBA" id="ARBA00077368"/>
    </source>
</evidence>
<reference evidence="7" key="1">
    <citation type="submission" date="2025-08" db="UniProtKB">
        <authorList>
            <consortium name="Ensembl"/>
        </authorList>
    </citation>
    <scope>IDENTIFICATION</scope>
</reference>
<dbReference type="InterPro" id="IPR008936">
    <property type="entry name" value="Rho_GTPase_activation_prot"/>
</dbReference>
<evidence type="ECO:0000313" key="7">
    <source>
        <dbReference type="Ensembl" id="ENSLLEP00000025520.1"/>
    </source>
</evidence>
<evidence type="ECO:0000313" key="8">
    <source>
        <dbReference type="Proteomes" id="UP000694569"/>
    </source>
</evidence>
<keyword evidence="8" id="KW-1185">Reference proteome</keyword>
<dbReference type="GeneTree" id="ENSGT00940000157993"/>
<dbReference type="Pfam" id="PF00620">
    <property type="entry name" value="RhoGAP"/>
    <property type="match status" value="1"/>
</dbReference>
<evidence type="ECO:0000256" key="4">
    <source>
        <dbReference type="ARBA" id="ARBA00074142"/>
    </source>
</evidence>
<dbReference type="InterPro" id="IPR001849">
    <property type="entry name" value="PH_domain"/>
</dbReference>
<dbReference type="InterPro" id="IPR047886">
    <property type="entry name" value="ARHGAP20-like_RhoGAP"/>
</dbReference>
<keyword evidence="2" id="KW-0597">Phosphoprotein</keyword>
<evidence type="ECO:0000256" key="3">
    <source>
        <dbReference type="ARBA" id="ARBA00022658"/>
    </source>
</evidence>
<dbReference type="PANTHER" id="PTHR23179:SF26">
    <property type="entry name" value="T-CELL ACTIVATION RHO GTPASE-ACTIVATING PROTEIN"/>
    <property type="match status" value="1"/>
</dbReference>
<dbReference type="InterPro" id="IPR000198">
    <property type="entry name" value="RhoGAP_dom"/>
</dbReference>
<evidence type="ECO:0000256" key="2">
    <source>
        <dbReference type="ARBA" id="ARBA00022553"/>
    </source>
</evidence>
<dbReference type="PANTHER" id="PTHR23179">
    <property type="entry name" value="T-CELL ACTIVATION RHO GTPASE ACTIVATING PROTEIN-RELATED"/>
    <property type="match status" value="1"/>
</dbReference>
<name>A0A8C5PNW9_9ANUR</name>
<accession>A0A8C5PNW9</accession>
<organism evidence="7 8">
    <name type="scientific">Leptobrachium leishanense</name>
    <name type="common">Leishan spiny toad</name>
    <dbReference type="NCBI Taxonomy" id="445787"/>
    <lineage>
        <taxon>Eukaryota</taxon>
        <taxon>Metazoa</taxon>
        <taxon>Chordata</taxon>
        <taxon>Craniata</taxon>
        <taxon>Vertebrata</taxon>
        <taxon>Euteleostomi</taxon>
        <taxon>Amphibia</taxon>
        <taxon>Batrachia</taxon>
        <taxon>Anura</taxon>
        <taxon>Pelobatoidea</taxon>
        <taxon>Megophryidae</taxon>
        <taxon>Leptobrachium</taxon>
    </lineage>
</organism>
<dbReference type="InterPro" id="IPR011993">
    <property type="entry name" value="PH-like_dom_sf"/>
</dbReference>
<feature type="domain" description="Rho-GAP" evidence="6">
    <location>
        <begin position="286"/>
        <end position="474"/>
    </location>
</feature>
<keyword evidence="3" id="KW-0344">Guanine-nucleotide releasing factor</keyword>
<dbReference type="Ensembl" id="ENSLLET00000026497.1">
    <property type="protein sequence ID" value="ENSLLEP00000025520.1"/>
    <property type="gene ID" value="ENSLLEG00000016200.1"/>
</dbReference>
<dbReference type="GO" id="GO:0035023">
    <property type="term" value="P:regulation of Rho protein signal transduction"/>
    <property type="evidence" value="ECO:0007669"/>
    <property type="project" value="InterPro"/>
</dbReference>
<dbReference type="GO" id="GO:0005085">
    <property type="term" value="F:guanyl-nucleotide exchange factor activity"/>
    <property type="evidence" value="ECO:0007669"/>
    <property type="project" value="UniProtKB-KW"/>
</dbReference>
<protein>
    <recommendedName>
        <fullName evidence="4">T-cell activation Rho GTPase-activating protein</fullName>
    </recommendedName>
    <alternativeName>
        <fullName evidence="5">T-cell activation GTPase-activating protein</fullName>
    </alternativeName>
</protein>
<dbReference type="Gene3D" id="2.30.29.30">
    <property type="entry name" value="Pleckstrin-homology domain (PH domain)/Phosphotyrosine-binding domain (PTB)"/>
    <property type="match status" value="1"/>
</dbReference>
<dbReference type="Pfam" id="PF22286">
    <property type="entry name" value="RHG20_PH"/>
    <property type="match status" value="1"/>
</dbReference>
<reference evidence="7" key="2">
    <citation type="submission" date="2025-09" db="UniProtKB">
        <authorList>
            <consortium name="Ensembl"/>
        </authorList>
    </citation>
    <scope>IDENTIFICATION</scope>
</reference>
<dbReference type="AlphaFoldDB" id="A0A8C5PNW9"/>
<proteinExistence type="predicted"/>
<dbReference type="CDD" id="cd04402">
    <property type="entry name" value="RhoGAP_ARHGAP20"/>
    <property type="match status" value="1"/>
</dbReference>
<evidence type="ECO:0000256" key="1">
    <source>
        <dbReference type="ARBA" id="ARBA00022468"/>
    </source>
</evidence>
<dbReference type="SUPFAM" id="SSF48350">
    <property type="entry name" value="GTPase activation domain, GAP"/>
    <property type="match status" value="1"/>
</dbReference>
<dbReference type="PROSITE" id="PS50238">
    <property type="entry name" value="RHOGAP"/>
    <property type="match status" value="1"/>
</dbReference>
<dbReference type="Gene3D" id="1.10.555.10">
    <property type="entry name" value="Rho GTPase activation protein"/>
    <property type="match status" value="1"/>
</dbReference>
<dbReference type="OrthoDB" id="27389at2759"/>
<dbReference type="GO" id="GO:0007165">
    <property type="term" value="P:signal transduction"/>
    <property type="evidence" value="ECO:0007669"/>
    <property type="project" value="InterPro"/>
</dbReference>
<dbReference type="GO" id="GO:0005096">
    <property type="term" value="F:GTPase activator activity"/>
    <property type="evidence" value="ECO:0007669"/>
    <property type="project" value="UniProtKB-KW"/>
</dbReference>
<dbReference type="SMART" id="SM00324">
    <property type="entry name" value="RhoGAP"/>
    <property type="match status" value="1"/>
</dbReference>
<dbReference type="InterPro" id="IPR047887">
    <property type="entry name" value="ARHGAP20_PH"/>
</dbReference>
<dbReference type="SUPFAM" id="SSF50729">
    <property type="entry name" value="PH domain-like"/>
    <property type="match status" value="1"/>
</dbReference>
<evidence type="ECO:0000259" key="6">
    <source>
        <dbReference type="PROSITE" id="PS50238"/>
    </source>
</evidence>
<dbReference type="FunFam" id="1.10.555.10:FF:000036">
    <property type="entry name" value="T-cell activation Rho GTPase-activating protein"/>
    <property type="match status" value="1"/>
</dbReference>
<dbReference type="Proteomes" id="UP000694569">
    <property type="component" value="Unplaced"/>
</dbReference>
<dbReference type="SMART" id="SM00233">
    <property type="entry name" value="PH"/>
    <property type="match status" value="1"/>
</dbReference>